<dbReference type="PROSITE" id="PS50228">
    <property type="entry name" value="SUEL_LECTIN"/>
    <property type="match status" value="1"/>
</dbReference>
<dbReference type="Proteomes" id="UP000285301">
    <property type="component" value="Unassembled WGS sequence"/>
</dbReference>
<feature type="transmembrane region" description="Helical" evidence="4">
    <location>
        <begin position="277"/>
        <end position="299"/>
    </location>
</feature>
<dbReference type="EMBL" id="NCKU01000479">
    <property type="protein sequence ID" value="RWS15371.1"/>
    <property type="molecule type" value="Genomic_DNA"/>
</dbReference>
<keyword evidence="2 6" id="KW-0430">Lectin</keyword>
<evidence type="ECO:0000256" key="4">
    <source>
        <dbReference type="SAM" id="Phobius"/>
    </source>
</evidence>
<feature type="non-terminal residue" evidence="6">
    <location>
        <position position="1"/>
    </location>
</feature>
<feature type="region of interest" description="Disordered" evidence="3">
    <location>
        <begin position="169"/>
        <end position="200"/>
    </location>
</feature>
<dbReference type="InterPro" id="IPR000922">
    <property type="entry name" value="Lectin_gal-bd_dom"/>
</dbReference>
<comment type="caution">
    <text evidence="6">The sequence shown here is derived from an EMBL/GenBank/DDBJ whole genome shotgun (WGS) entry which is preliminary data.</text>
</comment>
<dbReference type="InterPro" id="IPR043159">
    <property type="entry name" value="Lectin_gal-bd_sf"/>
</dbReference>
<protein>
    <submittedName>
        <fullName evidence="6">Galactose binding lectin domain containing protein 1-like protein</fullName>
    </submittedName>
</protein>
<gene>
    <name evidence="6" type="ORF">B4U79_03137</name>
</gene>
<evidence type="ECO:0000256" key="3">
    <source>
        <dbReference type="SAM" id="MobiDB-lite"/>
    </source>
</evidence>
<dbReference type="AlphaFoldDB" id="A0A3S3PS02"/>
<dbReference type="PANTHER" id="PTHR46780">
    <property type="entry name" value="PROTEIN EVA-1"/>
    <property type="match status" value="1"/>
</dbReference>
<keyword evidence="4" id="KW-0472">Membrane</keyword>
<keyword evidence="4" id="KW-0812">Transmembrane</keyword>
<accession>A0A3S3PS02</accession>
<feature type="region of interest" description="Disordered" evidence="3">
    <location>
        <begin position="337"/>
        <end position="372"/>
    </location>
</feature>
<organism evidence="6 7">
    <name type="scientific">Dinothrombium tinctorium</name>
    <dbReference type="NCBI Taxonomy" id="1965070"/>
    <lineage>
        <taxon>Eukaryota</taxon>
        <taxon>Metazoa</taxon>
        <taxon>Ecdysozoa</taxon>
        <taxon>Arthropoda</taxon>
        <taxon>Chelicerata</taxon>
        <taxon>Arachnida</taxon>
        <taxon>Acari</taxon>
        <taxon>Acariformes</taxon>
        <taxon>Trombidiformes</taxon>
        <taxon>Prostigmata</taxon>
        <taxon>Anystina</taxon>
        <taxon>Parasitengona</taxon>
        <taxon>Trombidioidea</taxon>
        <taxon>Trombidiidae</taxon>
        <taxon>Dinothrombium</taxon>
    </lineage>
</organism>
<feature type="compositionally biased region" description="Polar residues" evidence="3">
    <location>
        <begin position="214"/>
        <end position="224"/>
    </location>
</feature>
<evidence type="ECO:0000313" key="7">
    <source>
        <dbReference type="Proteomes" id="UP000285301"/>
    </source>
</evidence>
<evidence type="ECO:0000313" key="6">
    <source>
        <dbReference type="EMBL" id="RWS15371.1"/>
    </source>
</evidence>
<feature type="domain" description="SUEL-type lectin" evidence="5">
    <location>
        <begin position="9"/>
        <end position="98"/>
    </location>
</feature>
<feature type="region of interest" description="Disordered" evidence="3">
    <location>
        <begin position="214"/>
        <end position="256"/>
    </location>
</feature>
<comment type="similarity">
    <text evidence="1">Belongs to the G-protein coupled receptor 2 family. LN-TM7 subfamily.</text>
</comment>
<feature type="compositionally biased region" description="Low complexity" evidence="3">
    <location>
        <begin position="169"/>
        <end position="190"/>
    </location>
</feature>
<evidence type="ECO:0000256" key="1">
    <source>
        <dbReference type="ARBA" id="ARBA00010933"/>
    </source>
</evidence>
<feature type="compositionally biased region" description="Basic and acidic residues" evidence="3">
    <location>
        <begin position="362"/>
        <end position="372"/>
    </location>
</feature>
<feature type="compositionally biased region" description="Polar residues" evidence="3">
    <location>
        <begin position="337"/>
        <end position="361"/>
    </location>
</feature>
<name>A0A3S3PS02_9ACAR</name>
<reference evidence="6 7" key="1">
    <citation type="journal article" date="2018" name="Gigascience">
        <title>Genomes of trombidid mites reveal novel predicted allergens and laterally-transferred genes associated with secondary metabolism.</title>
        <authorList>
            <person name="Dong X."/>
            <person name="Chaisiri K."/>
            <person name="Xia D."/>
            <person name="Armstrong S.D."/>
            <person name="Fang Y."/>
            <person name="Donnelly M.J."/>
            <person name="Kadowaki T."/>
            <person name="McGarry J.W."/>
            <person name="Darby A.C."/>
            <person name="Makepeace B.L."/>
        </authorList>
    </citation>
    <scope>NUCLEOTIDE SEQUENCE [LARGE SCALE GENOMIC DNA]</scope>
    <source>
        <strain evidence="6">UoL-WK</strain>
    </source>
</reference>
<keyword evidence="4" id="KW-1133">Transmembrane helix</keyword>
<sequence length="461" mass="50565">QIHYKITYACEGNPLHLHCEDGRHIHLVRANYGRFSISICNDGGRLDWSVNCMSYRSFLIMQDRCSQKSNCSVVVSSKLFGDPCPGTLKYLEVQYHCAHSRSSTTTKRPPTLQINIPPVLPPNDNHNNMVFFPAVEPTNIGFNEDMMPFNGVNEGQTLKNDALAKSGAKSTVSSTSASATSSTEAYSSSASEEENKSGEHNVLKVVELSNNSVKWNSDTKSSSMPPEADVAGAETMINPPSSEMPPPSSSSTVPPQTELLEPHPTLDLQVFSNDYEWIKLIAVIVCVATVLCLAFVFLVRVHNSGESRKQVFLKTDLETIPAPAANGNPPMITFGSGTSLTPSSHHQTWSLSLEKNSSSTTPDHRYTTAQEREDLLSSTKGTTGPILVNPVKDSTLDETLSDINNAALKSRDLADYECNMQQIRNYSLQLVPTTRRNAMHRDNMFPAFLATSPKLIHTANT</sequence>
<evidence type="ECO:0000259" key="5">
    <source>
        <dbReference type="PROSITE" id="PS50228"/>
    </source>
</evidence>
<dbReference type="Pfam" id="PF02140">
    <property type="entry name" value="SUEL_Lectin"/>
    <property type="match status" value="1"/>
</dbReference>
<dbReference type="STRING" id="1965070.A0A3S3PS02"/>
<proteinExistence type="inferred from homology"/>
<dbReference type="OrthoDB" id="1100386at2759"/>
<keyword evidence="7" id="KW-1185">Reference proteome</keyword>
<dbReference type="FunFam" id="2.60.120.740:FF:000001">
    <property type="entry name" value="Adhesion G protein-coupled receptor L2"/>
    <property type="match status" value="1"/>
</dbReference>
<dbReference type="CDD" id="cd22830">
    <property type="entry name" value="Gal_Rha_Lectin_dCirl"/>
    <property type="match status" value="1"/>
</dbReference>
<dbReference type="Gene3D" id="2.60.120.740">
    <property type="match status" value="1"/>
</dbReference>
<evidence type="ECO:0000256" key="2">
    <source>
        <dbReference type="ARBA" id="ARBA00022734"/>
    </source>
</evidence>
<feature type="non-terminal residue" evidence="6">
    <location>
        <position position="461"/>
    </location>
</feature>
<dbReference type="GO" id="GO:0030246">
    <property type="term" value="F:carbohydrate binding"/>
    <property type="evidence" value="ECO:0007669"/>
    <property type="project" value="UniProtKB-KW"/>
</dbReference>